<proteinExistence type="predicted"/>
<reference evidence="1 2" key="1">
    <citation type="submission" date="2016-10" db="EMBL/GenBank/DDBJ databases">
        <authorList>
            <person name="de Groot N.N."/>
        </authorList>
    </citation>
    <scope>NUCLEOTIDE SEQUENCE [LARGE SCALE GENOMIC DNA]</scope>
    <source>
        <strain evidence="1 2">CGMCC 1.11030</strain>
    </source>
</reference>
<accession>A0A1I3GNF9</accession>
<evidence type="ECO:0000313" key="1">
    <source>
        <dbReference type="EMBL" id="SFI25004.1"/>
    </source>
</evidence>
<keyword evidence="2" id="KW-1185">Reference proteome</keyword>
<organism evidence="1 2">
    <name type="scientific">Albimonas pacifica</name>
    <dbReference type="NCBI Taxonomy" id="1114924"/>
    <lineage>
        <taxon>Bacteria</taxon>
        <taxon>Pseudomonadati</taxon>
        <taxon>Pseudomonadota</taxon>
        <taxon>Alphaproteobacteria</taxon>
        <taxon>Rhodobacterales</taxon>
        <taxon>Paracoccaceae</taxon>
        <taxon>Albimonas</taxon>
    </lineage>
</organism>
<gene>
    <name evidence="1" type="ORF">SAMN05216258_105258</name>
</gene>
<protein>
    <submittedName>
        <fullName evidence="1">Uncharacterized protein</fullName>
    </submittedName>
</protein>
<evidence type="ECO:0000313" key="2">
    <source>
        <dbReference type="Proteomes" id="UP000199377"/>
    </source>
</evidence>
<dbReference type="AlphaFoldDB" id="A0A1I3GNF9"/>
<dbReference type="EMBL" id="FOQH01000005">
    <property type="protein sequence ID" value="SFI25004.1"/>
    <property type="molecule type" value="Genomic_DNA"/>
</dbReference>
<name>A0A1I3GNF9_9RHOB</name>
<sequence>MIRFLGRKGAPAEAGGAVSVAHTHFYVGATGALPEADLPASGLPVAVEFSDGVVAAGRAIPMAGGRTRLQVEGYRTSRGARIGPKAWILEPTPDDPARFRVRASGD</sequence>
<dbReference type="STRING" id="1114924.SAMN05216258_105258"/>
<dbReference type="Proteomes" id="UP000199377">
    <property type="component" value="Unassembled WGS sequence"/>
</dbReference>
<dbReference type="RefSeq" id="WP_092860088.1">
    <property type="nucleotide sequence ID" value="NZ_FOQH01000005.1"/>
</dbReference>
<dbReference type="OrthoDB" id="7873102at2"/>